<keyword evidence="3" id="KW-1185">Reference proteome</keyword>
<evidence type="ECO:0000313" key="3">
    <source>
        <dbReference type="Proteomes" id="UP000503840"/>
    </source>
</evidence>
<name>A0A7J0BFQ1_9BACT</name>
<keyword evidence="1" id="KW-0812">Transmembrane</keyword>
<keyword evidence="1" id="KW-0472">Membrane</keyword>
<feature type="transmembrane region" description="Helical" evidence="1">
    <location>
        <begin position="36"/>
        <end position="56"/>
    </location>
</feature>
<sequence length="229" mass="25049">MKTSDSLLSAACAATICLFAFVPAVMDAYTYINAEYGFLASFVKFAILATLGECLALRITKGMYLRAGFGLAPRMLVWGIFGIIIKLAFVIFATGAPNLVAAFGFGEDVSLRSPLFTDRLFAAFCVSITMNCIFAPVMMVAHRVTDEHILRNGGTLAGLFSRMDIPAILTEMNWSVIWNFVLRKTIPMFWIPAHTITFMLPAEFRILFAALLSVALGIILAVAGLRGRQ</sequence>
<feature type="transmembrane region" description="Helical" evidence="1">
    <location>
        <begin position="206"/>
        <end position="225"/>
    </location>
</feature>
<dbReference type="Proteomes" id="UP000503840">
    <property type="component" value="Unassembled WGS sequence"/>
</dbReference>
<proteinExistence type="predicted"/>
<protein>
    <submittedName>
        <fullName evidence="2">Uncharacterized protein</fullName>
    </submittedName>
</protein>
<dbReference type="AlphaFoldDB" id="A0A7J0BFQ1"/>
<feature type="transmembrane region" description="Helical" evidence="1">
    <location>
        <begin position="76"/>
        <end position="100"/>
    </location>
</feature>
<reference evidence="2 3" key="1">
    <citation type="submission" date="2020-05" db="EMBL/GenBank/DDBJ databases">
        <title>Draft genome sequence of Desulfovibrio sp. strain HN2T.</title>
        <authorList>
            <person name="Ueno A."/>
            <person name="Tamazawa S."/>
            <person name="Tamamura S."/>
            <person name="Murakami T."/>
            <person name="Kiyama T."/>
            <person name="Inomata H."/>
            <person name="Amano Y."/>
            <person name="Miyakawa K."/>
            <person name="Tamaki H."/>
            <person name="Naganuma T."/>
            <person name="Kaneko K."/>
        </authorList>
    </citation>
    <scope>NUCLEOTIDE SEQUENCE [LARGE SCALE GENOMIC DNA]</scope>
    <source>
        <strain evidence="2 3">HN2</strain>
    </source>
</reference>
<feature type="transmembrane region" description="Helical" evidence="1">
    <location>
        <begin position="181"/>
        <end position="200"/>
    </location>
</feature>
<keyword evidence="1" id="KW-1133">Transmembrane helix</keyword>
<feature type="transmembrane region" description="Helical" evidence="1">
    <location>
        <begin position="120"/>
        <end position="141"/>
    </location>
</feature>
<comment type="caution">
    <text evidence="2">The sequence shown here is derived from an EMBL/GenBank/DDBJ whole genome shotgun (WGS) entry which is preliminary data.</text>
</comment>
<accession>A0A7J0BFQ1</accession>
<evidence type="ECO:0000256" key="1">
    <source>
        <dbReference type="SAM" id="Phobius"/>
    </source>
</evidence>
<gene>
    <name evidence="2" type="ORF">DSM101010T_03700</name>
</gene>
<organism evidence="2 3">
    <name type="scientific">Desulfovibrio subterraneus</name>
    <dbReference type="NCBI Taxonomy" id="2718620"/>
    <lineage>
        <taxon>Bacteria</taxon>
        <taxon>Pseudomonadati</taxon>
        <taxon>Thermodesulfobacteriota</taxon>
        <taxon>Desulfovibrionia</taxon>
        <taxon>Desulfovibrionales</taxon>
        <taxon>Desulfovibrionaceae</taxon>
        <taxon>Desulfovibrio</taxon>
    </lineage>
</organism>
<dbReference type="RefSeq" id="WP_174403684.1">
    <property type="nucleotide sequence ID" value="NZ_BLVO01000004.1"/>
</dbReference>
<dbReference type="EMBL" id="BLVO01000004">
    <property type="protein sequence ID" value="GFM32005.1"/>
    <property type="molecule type" value="Genomic_DNA"/>
</dbReference>
<evidence type="ECO:0000313" key="2">
    <source>
        <dbReference type="EMBL" id="GFM32005.1"/>
    </source>
</evidence>